<reference evidence="12" key="1">
    <citation type="submission" date="2020-01" db="EMBL/GenBank/DDBJ databases">
        <authorList>
            <person name="Yang Y."/>
            <person name="Kwon Y.M."/>
        </authorList>
    </citation>
    <scope>NUCLEOTIDE SEQUENCE</scope>
    <source>
        <strain evidence="12">PG104</strain>
        <plasmid evidence="12">unnamed5</plasmid>
    </source>
</reference>
<evidence type="ECO:0000256" key="10">
    <source>
        <dbReference type="ARBA" id="ARBA00031120"/>
    </source>
</evidence>
<dbReference type="InterPro" id="IPR032465">
    <property type="entry name" value="ACMSD"/>
</dbReference>
<evidence type="ECO:0000256" key="5">
    <source>
        <dbReference type="ARBA" id="ARBA00021214"/>
    </source>
</evidence>
<evidence type="ECO:0000256" key="4">
    <source>
        <dbReference type="ARBA" id="ARBA00012365"/>
    </source>
</evidence>
<comment type="subunit">
    <text evidence="3">Monomer.</text>
</comment>
<comment type="similarity">
    <text evidence="2">Belongs to the metallo-dependent hydrolases superfamily. ACMSD family.</text>
</comment>
<dbReference type="GO" id="GO:0005829">
    <property type="term" value="C:cytosol"/>
    <property type="evidence" value="ECO:0007669"/>
    <property type="project" value="TreeGrafter"/>
</dbReference>
<dbReference type="AlphaFoldDB" id="A0A8J8MW51"/>
<keyword evidence="12" id="KW-0614">Plasmid</keyword>
<keyword evidence="9" id="KW-0456">Lyase</keyword>
<protein>
    <recommendedName>
        <fullName evidence="5">2-amino-3-carboxymuconate-6-semialdehyde decarboxylase</fullName>
        <ecNumber evidence="4">4.1.1.45</ecNumber>
    </recommendedName>
    <alternativeName>
        <fullName evidence="10">Picolinate carboxylase</fullName>
    </alternativeName>
</protein>
<evidence type="ECO:0000256" key="6">
    <source>
        <dbReference type="ARBA" id="ARBA00022723"/>
    </source>
</evidence>
<dbReference type="GO" id="GO:0001760">
    <property type="term" value="F:aminocarboxymuconate-semialdehyde decarboxylase activity"/>
    <property type="evidence" value="ECO:0007669"/>
    <property type="project" value="UniProtKB-EC"/>
</dbReference>
<gene>
    <name evidence="12" type="ORF">GR316_13605</name>
</gene>
<keyword evidence="13" id="KW-1185">Reference proteome</keyword>
<evidence type="ECO:0000256" key="8">
    <source>
        <dbReference type="ARBA" id="ARBA00022833"/>
    </source>
</evidence>
<evidence type="ECO:0000256" key="2">
    <source>
        <dbReference type="ARBA" id="ARBA00005871"/>
    </source>
</evidence>
<dbReference type="RefSeq" id="WP_211785648.1">
    <property type="nucleotide sequence ID" value="NZ_CP047294.1"/>
</dbReference>
<dbReference type="PANTHER" id="PTHR21240:SF27">
    <property type="entry name" value="2-AMINO-3-CARBOXYMUCONATE-6-SEMIALDEHYDE DECARBOXYLASE"/>
    <property type="match status" value="1"/>
</dbReference>
<keyword evidence="6" id="KW-0479">Metal-binding</keyword>
<dbReference type="GO" id="GO:0046872">
    <property type="term" value="F:metal ion binding"/>
    <property type="evidence" value="ECO:0007669"/>
    <property type="project" value="UniProtKB-KW"/>
</dbReference>
<evidence type="ECO:0000313" key="13">
    <source>
        <dbReference type="Proteomes" id="UP000679284"/>
    </source>
</evidence>
<keyword evidence="7" id="KW-0210">Decarboxylase</keyword>
<dbReference type="PANTHER" id="PTHR21240">
    <property type="entry name" value="2-AMINO-3-CARBOXYLMUCONATE-6-SEMIALDEHYDE DECARBOXYLASE"/>
    <property type="match status" value="1"/>
</dbReference>
<dbReference type="SUPFAM" id="SSF51556">
    <property type="entry name" value="Metallo-dependent hydrolases"/>
    <property type="match status" value="1"/>
</dbReference>
<evidence type="ECO:0000256" key="9">
    <source>
        <dbReference type="ARBA" id="ARBA00023239"/>
    </source>
</evidence>
<dbReference type="EC" id="4.1.1.45" evidence="4"/>
<dbReference type="GO" id="GO:0019748">
    <property type="term" value="P:secondary metabolic process"/>
    <property type="evidence" value="ECO:0007669"/>
    <property type="project" value="TreeGrafter"/>
</dbReference>
<evidence type="ECO:0000256" key="3">
    <source>
        <dbReference type="ARBA" id="ARBA00011245"/>
    </source>
</evidence>
<sequence>MHQPYACTCARRGIDVHSHVVPSTFPDWTSEPIPVGWPSTQAASCGHRTVVIDGRPYRTVSDACWTVARRIEDMDRAGIEIQALSPMPELFGYWLDAPVADALIRYTNDVIATMVREGGGRFVGLGGVPLQDMDMALQELYRIHTELGFAGVEVGSNVNGAPIGHPKFAEFFAEVARLNMAVFVHAVRPTGMDRLVGPPNLQQVLGYPSDVGLAGASILTGGLLRSLPDLRIALSHGGGTLTALLPRLEQGFRTFPALAESLGTSPSQQACSLYTDTLTFDATMLRRVVEVFGDKRVMIGTDYPFNFRDDDPLGRIHGAFQNADVTKRLIRTNARVFLGLPA</sequence>
<evidence type="ECO:0000256" key="1">
    <source>
        <dbReference type="ARBA" id="ARBA00005079"/>
    </source>
</evidence>
<evidence type="ECO:0000256" key="7">
    <source>
        <dbReference type="ARBA" id="ARBA00022793"/>
    </source>
</evidence>
<geneLocation type="plasmid" evidence="12 13">
    <name>unnamed5</name>
</geneLocation>
<dbReference type="Gene3D" id="3.20.20.140">
    <property type="entry name" value="Metal-dependent hydrolases"/>
    <property type="match status" value="1"/>
</dbReference>
<dbReference type="GO" id="GO:0016787">
    <property type="term" value="F:hydrolase activity"/>
    <property type="evidence" value="ECO:0007669"/>
    <property type="project" value="InterPro"/>
</dbReference>
<comment type="pathway">
    <text evidence="1">Secondary metabolite metabolism; quinolate metabolism.</text>
</comment>
<name>A0A8J8MW51_9RHOB</name>
<proteinExistence type="inferred from homology"/>
<organism evidence="12 13">
    <name type="scientific">Falsirhodobacter algicola</name>
    <dbReference type="NCBI Taxonomy" id="2692330"/>
    <lineage>
        <taxon>Bacteria</taxon>
        <taxon>Pseudomonadati</taxon>
        <taxon>Pseudomonadota</taxon>
        <taxon>Alphaproteobacteria</taxon>
        <taxon>Rhodobacterales</taxon>
        <taxon>Paracoccaceae</taxon>
        <taxon>Falsirhodobacter</taxon>
    </lineage>
</organism>
<dbReference type="KEGG" id="fap:GR316_13605"/>
<dbReference type="InterPro" id="IPR032466">
    <property type="entry name" value="Metal_Hydrolase"/>
</dbReference>
<keyword evidence="8" id="KW-0862">Zinc</keyword>
<dbReference type="Proteomes" id="UP000679284">
    <property type="component" value="Plasmid unnamed5"/>
</dbReference>
<feature type="domain" description="Amidohydrolase-related" evidence="11">
    <location>
        <begin position="14"/>
        <end position="340"/>
    </location>
</feature>
<dbReference type="Pfam" id="PF04909">
    <property type="entry name" value="Amidohydro_2"/>
    <property type="match status" value="1"/>
</dbReference>
<dbReference type="EMBL" id="CP047294">
    <property type="protein sequence ID" value="QUS37431.1"/>
    <property type="molecule type" value="Genomic_DNA"/>
</dbReference>
<accession>A0A8J8MW51</accession>
<dbReference type="InterPro" id="IPR006680">
    <property type="entry name" value="Amidohydro-rel"/>
</dbReference>
<evidence type="ECO:0000313" key="12">
    <source>
        <dbReference type="EMBL" id="QUS37431.1"/>
    </source>
</evidence>
<evidence type="ECO:0000259" key="11">
    <source>
        <dbReference type="Pfam" id="PF04909"/>
    </source>
</evidence>